<dbReference type="GO" id="GO:0008478">
    <property type="term" value="F:pyridoxal kinase activity"/>
    <property type="evidence" value="ECO:0007669"/>
    <property type="project" value="UniProtKB-EC"/>
</dbReference>
<evidence type="ECO:0000313" key="9">
    <source>
        <dbReference type="EMBL" id="VDN51274.1"/>
    </source>
</evidence>
<dbReference type="STRING" id="318479.A0A0N4UFW1"/>
<sequence length="296" mass="33926">MYQYVVVRSGSTYHRKYPEFREKIIKFPLIHVFIAYKYVKGQRLNDEQLREIYEGLKLNNINKYSYVLTGYCGNESFLLKIADIVKDVKATNPEVIFVCDPVLGDNGKYYTPKELMPVYRDVIIPLADIIAPNTFELSEISGQNIHNEKDCLKAIGIMHNKGVKTVIVTSGLEEENLLFCYGSSINDGILIQYRFDIPKLPGMFVGTGDIFTSLLVVWLDKFHGNIKLAIEKVISSIQGLLRRTGEKLCVSYPLRSCLDVSELELKLVQSRADLLYPRFPIKVTMILKEELRNHVF</sequence>
<dbReference type="GO" id="GO:0005829">
    <property type="term" value="C:cytosol"/>
    <property type="evidence" value="ECO:0007669"/>
    <property type="project" value="TreeGrafter"/>
</dbReference>
<dbReference type="PANTHER" id="PTHR10534">
    <property type="entry name" value="PYRIDOXAL KINASE"/>
    <property type="match status" value="1"/>
</dbReference>
<reference evidence="9 11" key="2">
    <citation type="submission" date="2018-11" db="EMBL/GenBank/DDBJ databases">
        <authorList>
            <consortium name="Pathogen Informatics"/>
        </authorList>
    </citation>
    <scope>NUCLEOTIDE SEQUENCE [LARGE SCALE GENOMIC DNA]</scope>
</reference>
<dbReference type="PANTHER" id="PTHR10534:SF2">
    <property type="entry name" value="PYRIDOXAL KINASE"/>
    <property type="match status" value="1"/>
</dbReference>
<evidence type="ECO:0000256" key="4">
    <source>
        <dbReference type="ARBA" id="ARBA00022741"/>
    </source>
</evidence>
<dbReference type="WBParaSite" id="DME_0000635001-mRNA-1">
    <property type="protein sequence ID" value="DME_0000635001-mRNA-1"/>
    <property type="gene ID" value="DME_0000635001"/>
</dbReference>
<dbReference type="AlphaFoldDB" id="A0A0N4UFW1"/>
<dbReference type="Proteomes" id="UP000274756">
    <property type="component" value="Unassembled WGS sequence"/>
</dbReference>
<evidence type="ECO:0000256" key="7">
    <source>
        <dbReference type="ARBA" id="ARBA00032808"/>
    </source>
</evidence>
<dbReference type="Pfam" id="PF00294">
    <property type="entry name" value="PfkB"/>
    <property type="match status" value="1"/>
</dbReference>
<keyword evidence="6" id="KW-0067">ATP-binding</keyword>
<dbReference type="SUPFAM" id="SSF53613">
    <property type="entry name" value="Ribokinase-like"/>
    <property type="match status" value="1"/>
</dbReference>
<dbReference type="InterPro" id="IPR011611">
    <property type="entry name" value="PfkB_dom"/>
</dbReference>
<protein>
    <recommendedName>
        <fullName evidence="2">pyridoxal kinase</fullName>
        <ecNumber evidence="2">2.7.1.35</ecNumber>
    </recommendedName>
    <alternativeName>
        <fullName evidence="7">Pyridoxine kinase</fullName>
    </alternativeName>
</protein>
<organism evidence="10 12">
    <name type="scientific">Dracunculus medinensis</name>
    <name type="common">Guinea worm</name>
    <dbReference type="NCBI Taxonomy" id="318479"/>
    <lineage>
        <taxon>Eukaryota</taxon>
        <taxon>Metazoa</taxon>
        <taxon>Ecdysozoa</taxon>
        <taxon>Nematoda</taxon>
        <taxon>Chromadorea</taxon>
        <taxon>Rhabditida</taxon>
        <taxon>Spirurina</taxon>
        <taxon>Dracunculoidea</taxon>
        <taxon>Dracunculidae</taxon>
        <taxon>Dracunculus</taxon>
    </lineage>
</organism>
<dbReference type="EMBL" id="UYYG01000016">
    <property type="protein sequence ID" value="VDN51274.1"/>
    <property type="molecule type" value="Genomic_DNA"/>
</dbReference>
<dbReference type="OrthoDB" id="2104723at2759"/>
<evidence type="ECO:0000313" key="10">
    <source>
        <dbReference type="Proteomes" id="UP000038040"/>
    </source>
</evidence>
<evidence type="ECO:0000313" key="12">
    <source>
        <dbReference type="WBParaSite" id="DME_0000635001-mRNA-1"/>
    </source>
</evidence>
<dbReference type="NCBIfam" id="TIGR00687">
    <property type="entry name" value="pyridox_kin"/>
    <property type="match status" value="1"/>
</dbReference>
<dbReference type="CDD" id="cd01173">
    <property type="entry name" value="pyridoxal_pyridoxamine_kinase"/>
    <property type="match status" value="1"/>
</dbReference>
<accession>A0A0N4UFW1</accession>
<evidence type="ECO:0000259" key="8">
    <source>
        <dbReference type="Pfam" id="PF00294"/>
    </source>
</evidence>
<comment type="similarity">
    <text evidence="1">Belongs to the pyridoxine kinase family.</text>
</comment>
<evidence type="ECO:0000256" key="3">
    <source>
        <dbReference type="ARBA" id="ARBA00022679"/>
    </source>
</evidence>
<dbReference type="Proteomes" id="UP000038040">
    <property type="component" value="Unplaced"/>
</dbReference>
<reference evidence="12" key="1">
    <citation type="submission" date="2017-02" db="UniProtKB">
        <authorList>
            <consortium name="WormBaseParasite"/>
        </authorList>
    </citation>
    <scope>IDENTIFICATION</scope>
</reference>
<keyword evidence="11" id="KW-1185">Reference proteome</keyword>
<dbReference type="EC" id="2.7.1.35" evidence="2"/>
<evidence type="ECO:0000256" key="1">
    <source>
        <dbReference type="ARBA" id="ARBA00008805"/>
    </source>
</evidence>
<proteinExistence type="inferred from homology"/>
<feature type="domain" description="Carbohydrate kinase PfkB" evidence="8">
    <location>
        <begin position="70"/>
        <end position="221"/>
    </location>
</feature>
<dbReference type="InterPro" id="IPR029056">
    <property type="entry name" value="Ribokinase-like"/>
</dbReference>
<gene>
    <name evidence="9" type="ORF">DME_LOCUS1247</name>
</gene>
<keyword evidence="4" id="KW-0547">Nucleotide-binding</keyword>
<dbReference type="InterPro" id="IPR004625">
    <property type="entry name" value="PyrdxlKinase"/>
</dbReference>
<dbReference type="GO" id="GO:0009443">
    <property type="term" value="P:pyridoxal 5'-phosphate salvage"/>
    <property type="evidence" value="ECO:0007669"/>
    <property type="project" value="InterPro"/>
</dbReference>
<evidence type="ECO:0000256" key="6">
    <source>
        <dbReference type="ARBA" id="ARBA00022840"/>
    </source>
</evidence>
<dbReference type="GO" id="GO:0005524">
    <property type="term" value="F:ATP binding"/>
    <property type="evidence" value="ECO:0007669"/>
    <property type="project" value="UniProtKB-KW"/>
</dbReference>
<evidence type="ECO:0000256" key="5">
    <source>
        <dbReference type="ARBA" id="ARBA00022777"/>
    </source>
</evidence>
<dbReference type="Gene3D" id="3.40.1190.20">
    <property type="match status" value="1"/>
</dbReference>
<keyword evidence="3" id="KW-0808">Transferase</keyword>
<name>A0A0N4UFW1_DRAME</name>
<keyword evidence="5" id="KW-0418">Kinase</keyword>
<evidence type="ECO:0000313" key="11">
    <source>
        <dbReference type="Proteomes" id="UP000274756"/>
    </source>
</evidence>
<evidence type="ECO:0000256" key="2">
    <source>
        <dbReference type="ARBA" id="ARBA00012104"/>
    </source>
</evidence>